<dbReference type="GO" id="GO:0016192">
    <property type="term" value="P:vesicle-mediated transport"/>
    <property type="evidence" value="ECO:0007669"/>
    <property type="project" value="TreeGrafter"/>
</dbReference>
<keyword evidence="4" id="KW-0256">Endoplasmic reticulum</keyword>
<reference evidence="8" key="1">
    <citation type="submission" date="2017-07" db="EMBL/GenBank/DDBJ databases">
        <title>Taro Niue Genome Assembly and Annotation.</title>
        <authorList>
            <person name="Atibalentja N."/>
            <person name="Keating K."/>
            <person name="Fields C.J."/>
        </authorList>
    </citation>
    <scope>NUCLEOTIDE SEQUENCE</scope>
    <source>
        <strain evidence="8">Niue_2</strain>
        <tissue evidence="8">Leaf</tissue>
    </source>
</reference>
<organism evidence="8 9">
    <name type="scientific">Colocasia esculenta</name>
    <name type="common">Wild taro</name>
    <name type="synonym">Arum esculentum</name>
    <dbReference type="NCBI Taxonomy" id="4460"/>
    <lineage>
        <taxon>Eukaryota</taxon>
        <taxon>Viridiplantae</taxon>
        <taxon>Streptophyta</taxon>
        <taxon>Embryophyta</taxon>
        <taxon>Tracheophyta</taxon>
        <taxon>Spermatophyta</taxon>
        <taxon>Magnoliopsida</taxon>
        <taxon>Liliopsida</taxon>
        <taxon>Araceae</taxon>
        <taxon>Aroideae</taxon>
        <taxon>Colocasieae</taxon>
        <taxon>Colocasia</taxon>
    </lineage>
</organism>
<evidence type="ECO:0000313" key="9">
    <source>
        <dbReference type="Proteomes" id="UP000652761"/>
    </source>
</evidence>
<comment type="similarity">
    <text evidence="2">Belongs to the jagunal family.</text>
</comment>
<comment type="subcellular location">
    <subcellularLocation>
        <location evidence="1">Endoplasmic reticulum membrane</location>
        <topology evidence="1">Multi-pass membrane protein</topology>
    </subcellularLocation>
</comment>
<feature type="transmembrane region" description="Helical" evidence="7">
    <location>
        <begin position="171"/>
        <end position="192"/>
    </location>
</feature>
<evidence type="ECO:0000256" key="1">
    <source>
        <dbReference type="ARBA" id="ARBA00004477"/>
    </source>
</evidence>
<evidence type="ECO:0000256" key="7">
    <source>
        <dbReference type="SAM" id="Phobius"/>
    </source>
</evidence>
<dbReference type="GO" id="GO:0005789">
    <property type="term" value="C:endoplasmic reticulum membrane"/>
    <property type="evidence" value="ECO:0007669"/>
    <property type="project" value="UniProtKB-SubCell"/>
</dbReference>
<keyword evidence="9" id="KW-1185">Reference proteome</keyword>
<accession>A0A843WY32</accession>
<evidence type="ECO:0000256" key="4">
    <source>
        <dbReference type="ARBA" id="ARBA00022824"/>
    </source>
</evidence>
<dbReference type="AlphaFoldDB" id="A0A843WY32"/>
<keyword evidence="5 7" id="KW-1133">Transmembrane helix</keyword>
<feature type="transmembrane region" description="Helical" evidence="7">
    <location>
        <begin position="131"/>
        <end position="151"/>
    </location>
</feature>
<evidence type="ECO:0000256" key="2">
    <source>
        <dbReference type="ARBA" id="ARBA00008462"/>
    </source>
</evidence>
<keyword evidence="3 7" id="KW-0812">Transmembrane</keyword>
<dbReference type="OrthoDB" id="1915239at2759"/>
<evidence type="ECO:0000256" key="5">
    <source>
        <dbReference type="ARBA" id="ARBA00022989"/>
    </source>
</evidence>
<keyword evidence="6 7" id="KW-0472">Membrane</keyword>
<evidence type="ECO:0000313" key="8">
    <source>
        <dbReference type="EMBL" id="MQM11438.1"/>
    </source>
</evidence>
<dbReference type="PANTHER" id="PTHR20955">
    <property type="entry name" value="PROTEIN JAGUNAL HOMOLOG 1"/>
    <property type="match status" value="1"/>
</dbReference>
<comment type="caution">
    <text evidence="8">The sequence shown here is derived from an EMBL/GenBank/DDBJ whole genome shotgun (WGS) entry which is preliminary data.</text>
</comment>
<protein>
    <submittedName>
        <fullName evidence="8">Uncharacterized protein</fullName>
    </submittedName>
</protein>
<evidence type="ECO:0000256" key="3">
    <source>
        <dbReference type="ARBA" id="ARBA00022692"/>
    </source>
</evidence>
<name>A0A843WY32_COLES</name>
<sequence length="201" mass="22329">MVRARNPLTITFWACVRRCELPCGFCHTRALRRCCTPSSSTTAAAPRVAEWPTPTTSARPRYSSIVQREIAEAATIPAAAVTKFQDIRKLLMESLVFANCYLLRLENIAEVDWSRVNVSGRTRSLVTLLRLYSTASSMAVALSVACVVQNHSQVIQEWDISSFKGYELVEVGRITLAVLLQIIIIITTIGLVQNMSPKRVS</sequence>
<gene>
    <name evidence="8" type="ORF">Taro_044339</name>
</gene>
<proteinExistence type="inferred from homology"/>
<dbReference type="EMBL" id="NMUH01004977">
    <property type="protein sequence ID" value="MQM11438.1"/>
    <property type="molecule type" value="Genomic_DNA"/>
</dbReference>
<dbReference type="InterPro" id="IPR009787">
    <property type="entry name" value="Jagunal"/>
</dbReference>
<dbReference type="Proteomes" id="UP000652761">
    <property type="component" value="Unassembled WGS sequence"/>
</dbReference>
<dbReference type="GO" id="GO:0007029">
    <property type="term" value="P:endoplasmic reticulum organization"/>
    <property type="evidence" value="ECO:0007669"/>
    <property type="project" value="InterPro"/>
</dbReference>
<dbReference type="PANTHER" id="PTHR20955:SF1">
    <property type="entry name" value="PROTEIN JAGUNAL HOMOLOG 1"/>
    <property type="match status" value="1"/>
</dbReference>
<evidence type="ECO:0000256" key="6">
    <source>
        <dbReference type="ARBA" id="ARBA00023136"/>
    </source>
</evidence>